<proteinExistence type="predicted"/>
<dbReference type="InterPro" id="IPR009081">
    <property type="entry name" value="PP-bd_ACP"/>
</dbReference>
<gene>
    <name evidence="2" type="ORF">MEBOL_003042</name>
</gene>
<dbReference type="SUPFAM" id="SSF47336">
    <property type="entry name" value="ACP-like"/>
    <property type="match status" value="1"/>
</dbReference>
<dbReference type="Proteomes" id="UP000217289">
    <property type="component" value="Chromosome"/>
</dbReference>
<accession>A0A250IEL6</accession>
<feature type="domain" description="Carrier" evidence="1">
    <location>
        <begin position="21"/>
        <end position="68"/>
    </location>
</feature>
<dbReference type="Gene3D" id="1.10.1200.10">
    <property type="entry name" value="ACP-like"/>
    <property type="match status" value="1"/>
</dbReference>
<evidence type="ECO:0000313" key="2">
    <source>
        <dbReference type="EMBL" id="ATB29587.1"/>
    </source>
</evidence>
<keyword evidence="3" id="KW-1185">Reference proteome</keyword>
<name>A0A250IEL6_9BACT</name>
<dbReference type="AlphaFoldDB" id="A0A250IEL6"/>
<dbReference type="KEGG" id="mbd:MEBOL_003042"/>
<protein>
    <recommendedName>
        <fullName evidence="1">Carrier domain-containing protein</fullName>
    </recommendedName>
</protein>
<dbReference type="OrthoDB" id="3537906at2"/>
<sequence>MRKLTIEHLNQIIHECMGEPNIVTEDGLDNTFPELGCDSLAILQVEARLTQDFGVPIQELMFQKMTPRLALAYVNDNAANNDYIHMGV</sequence>
<dbReference type="EMBL" id="CP022163">
    <property type="protein sequence ID" value="ATB29587.1"/>
    <property type="molecule type" value="Genomic_DNA"/>
</dbReference>
<evidence type="ECO:0000313" key="3">
    <source>
        <dbReference type="Proteomes" id="UP000217289"/>
    </source>
</evidence>
<dbReference type="InterPro" id="IPR036736">
    <property type="entry name" value="ACP-like_sf"/>
</dbReference>
<organism evidence="2 3">
    <name type="scientific">Melittangium boletus DSM 14713</name>
    <dbReference type="NCBI Taxonomy" id="1294270"/>
    <lineage>
        <taxon>Bacteria</taxon>
        <taxon>Pseudomonadati</taxon>
        <taxon>Myxococcota</taxon>
        <taxon>Myxococcia</taxon>
        <taxon>Myxococcales</taxon>
        <taxon>Cystobacterineae</taxon>
        <taxon>Archangiaceae</taxon>
        <taxon>Melittangium</taxon>
    </lineage>
</organism>
<dbReference type="RefSeq" id="WP_157774996.1">
    <property type="nucleotide sequence ID" value="NZ_CP022163.1"/>
</dbReference>
<reference evidence="2 3" key="1">
    <citation type="submission" date="2017-06" db="EMBL/GenBank/DDBJ databases">
        <authorList>
            <person name="Kim H.J."/>
            <person name="Triplett B.A."/>
        </authorList>
    </citation>
    <scope>NUCLEOTIDE SEQUENCE [LARGE SCALE GENOMIC DNA]</scope>
    <source>
        <strain evidence="2 3">DSM 14713</strain>
    </source>
</reference>
<dbReference type="Pfam" id="PF00550">
    <property type="entry name" value="PP-binding"/>
    <property type="match status" value="1"/>
</dbReference>
<evidence type="ECO:0000259" key="1">
    <source>
        <dbReference type="Pfam" id="PF00550"/>
    </source>
</evidence>